<evidence type="ECO:0000259" key="8">
    <source>
        <dbReference type="PROSITE" id="PS50928"/>
    </source>
</evidence>
<dbReference type="PANTHER" id="PTHR43005">
    <property type="entry name" value="BLR7065 PROTEIN"/>
    <property type="match status" value="1"/>
</dbReference>
<feature type="domain" description="ABC transmembrane type-1" evidence="8">
    <location>
        <begin position="140"/>
        <end position="349"/>
    </location>
</feature>
<evidence type="ECO:0000256" key="6">
    <source>
        <dbReference type="ARBA" id="ARBA00023136"/>
    </source>
</evidence>
<name>A0A1W1VD10_9DEIO</name>
<dbReference type="GO" id="GO:0005886">
    <property type="term" value="C:plasma membrane"/>
    <property type="evidence" value="ECO:0007669"/>
    <property type="project" value="UniProtKB-SubCell"/>
</dbReference>
<keyword evidence="2 7" id="KW-0813">Transport</keyword>
<proteinExistence type="inferred from homology"/>
<dbReference type="STRING" id="695939.SAMN00790413_01094"/>
<organism evidence="9 10">
    <name type="scientific">Deinococcus hopiensis KR-140</name>
    <dbReference type="NCBI Taxonomy" id="695939"/>
    <lineage>
        <taxon>Bacteria</taxon>
        <taxon>Thermotogati</taxon>
        <taxon>Deinococcota</taxon>
        <taxon>Deinococci</taxon>
        <taxon>Deinococcales</taxon>
        <taxon>Deinococcaceae</taxon>
        <taxon>Deinococcus</taxon>
    </lineage>
</organism>
<dbReference type="PROSITE" id="PS50928">
    <property type="entry name" value="ABC_TM1"/>
    <property type="match status" value="1"/>
</dbReference>
<dbReference type="Proteomes" id="UP000192582">
    <property type="component" value="Unassembled WGS sequence"/>
</dbReference>
<evidence type="ECO:0000256" key="7">
    <source>
        <dbReference type="RuleBase" id="RU363032"/>
    </source>
</evidence>
<dbReference type="Pfam" id="PF00528">
    <property type="entry name" value="BPD_transp_1"/>
    <property type="match status" value="1"/>
</dbReference>
<feature type="transmembrane region" description="Helical" evidence="7">
    <location>
        <begin position="143"/>
        <end position="165"/>
    </location>
</feature>
<comment type="similarity">
    <text evidence="7">Belongs to the binding-protein-dependent transport system permease family.</text>
</comment>
<keyword evidence="5 7" id="KW-1133">Transmembrane helix</keyword>
<accession>A0A1W1VD10</accession>
<keyword evidence="4 7" id="KW-0812">Transmembrane</keyword>
<keyword evidence="3" id="KW-1003">Cell membrane</keyword>
<dbReference type="AlphaFoldDB" id="A0A1W1VD10"/>
<gene>
    <name evidence="9" type="ORF">SAMN00790413_01094</name>
</gene>
<dbReference type="PANTHER" id="PTHR43005:SF2">
    <property type="entry name" value="INTEGRAL MEMBRANE SUGAR TRANSPORT PROTEIN"/>
    <property type="match status" value="1"/>
</dbReference>
<dbReference type="InterPro" id="IPR000515">
    <property type="entry name" value="MetI-like"/>
</dbReference>
<dbReference type="GO" id="GO:0055085">
    <property type="term" value="P:transmembrane transport"/>
    <property type="evidence" value="ECO:0007669"/>
    <property type="project" value="InterPro"/>
</dbReference>
<feature type="transmembrane region" description="Helical" evidence="7">
    <location>
        <begin position="222"/>
        <end position="246"/>
    </location>
</feature>
<feature type="transmembrane region" description="Helical" evidence="7">
    <location>
        <begin position="177"/>
        <end position="197"/>
    </location>
</feature>
<comment type="subcellular location">
    <subcellularLocation>
        <location evidence="1 7">Cell membrane</location>
        <topology evidence="1 7">Multi-pass membrane protein</topology>
    </subcellularLocation>
</comment>
<protein>
    <submittedName>
        <fullName evidence="9">Trehalose/maltose transport system permease protein</fullName>
    </submittedName>
</protein>
<evidence type="ECO:0000256" key="5">
    <source>
        <dbReference type="ARBA" id="ARBA00022989"/>
    </source>
</evidence>
<dbReference type="Gene3D" id="1.10.3720.10">
    <property type="entry name" value="MetI-like"/>
    <property type="match status" value="1"/>
</dbReference>
<evidence type="ECO:0000256" key="1">
    <source>
        <dbReference type="ARBA" id="ARBA00004651"/>
    </source>
</evidence>
<dbReference type="EMBL" id="FWWU01000009">
    <property type="protein sequence ID" value="SMB91327.1"/>
    <property type="molecule type" value="Genomic_DNA"/>
</dbReference>
<evidence type="ECO:0000313" key="10">
    <source>
        <dbReference type="Proteomes" id="UP000192582"/>
    </source>
</evidence>
<evidence type="ECO:0000256" key="2">
    <source>
        <dbReference type="ARBA" id="ARBA00022448"/>
    </source>
</evidence>
<keyword evidence="10" id="KW-1185">Reference proteome</keyword>
<evidence type="ECO:0000313" key="9">
    <source>
        <dbReference type="EMBL" id="SMB91327.1"/>
    </source>
</evidence>
<evidence type="ECO:0000256" key="3">
    <source>
        <dbReference type="ARBA" id="ARBA00022475"/>
    </source>
</evidence>
<reference evidence="9 10" key="1">
    <citation type="submission" date="2017-04" db="EMBL/GenBank/DDBJ databases">
        <authorList>
            <person name="Afonso C.L."/>
            <person name="Miller P.J."/>
            <person name="Scott M.A."/>
            <person name="Spackman E."/>
            <person name="Goraichik I."/>
            <person name="Dimitrov K.M."/>
            <person name="Suarez D.L."/>
            <person name="Swayne D.E."/>
        </authorList>
    </citation>
    <scope>NUCLEOTIDE SEQUENCE [LARGE SCALE GENOMIC DNA]</scope>
    <source>
        <strain evidence="9 10">KR-140</strain>
    </source>
</reference>
<sequence>MDGSPLLLLVSGAFARPLRLRPLPGRCASRRPGHRNHTAQLHKGHIMTTKTTPPTTAPIRRRGIEATRARQAFWLLLPTLIAIALVAGYPLYRTIFYSLYDANLTTPDQRTFLGLGNFWSVSDEGIALGFLQDPKWWMAVKNTMLFTVVSVFLETVLGMIIALVVNSAFKGRTFLRTAMLIPWAIPTVVSAQMWAYMYNDSFGLVGRGLLGGQALLANTDSAIWALIAVDVWKTTSFMALLILAGLQSLPGDMYEAADMDGASRWTQFWRMTLPLLRPALLVALVFRSLDALRVFDVMYVMLGPVNASSTSMTGYARQAMIDNSLLGMGSAVAVAIFLIIMVIVVMYVTAFRVKFD</sequence>
<dbReference type="InterPro" id="IPR035906">
    <property type="entry name" value="MetI-like_sf"/>
</dbReference>
<dbReference type="CDD" id="cd06261">
    <property type="entry name" value="TM_PBP2"/>
    <property type="match status" value="1"/>
</dbReference>
<keyword evidence="6 7" id="KW-0472">Membrane</keyword>
<feature type="transmembrane region" description="Helical" evidence="7">
    <location>
        <begin position="72"/>
        <end position="92"/>
    </location>
</feature>
<dbReference type="SUPFAM" id="SSF161098">
    <property type="entry name" value="MetI-like"/>
    <property type="match status" value="1"/>
</dbReference>
<feature type="transmembrane region" description="Helical" evidence="7">
    <location>
        <begin position="328"/>
        <end position="350"/>
    </location>
</feature>
<evidence type="ECO:0000256" key="4">
    <source>
        <dbReference type="ARBA" id="ARBA00022692"/>
    </source>
</evidence>